<keyword evidence="2" id="KW-1185">Reference proteome</keyword>
<dbReference type="Proteomes" id="UP001162992">
    <property type="component" value="Chromosome 8"/>
</dbReference>
<evidence type="ECO:0000313" key="1">
    <source>
        <dbReference type="EMBL" id="KAJ7546403.1"/>
    </source>
</evidence>
<protein>
    <submittedName>
        <fullName evidence="1">Uncharacterized protein</fullName>
    </submittedName>
</protein>
<reference evidence="2" key="1">
    <citation type="journal article" date="2024" name="Proc. Natl. Acad. Sci. U.S.A.">
        <title>Extraordinary preservation of gene collinearity over three hundred million years revealed in homosporous lycophytes.</title>
        <authorList>
            <person name="Li C."/>
            <person name="Wickell D."/>
            <person name="Kuo L.Y."/>
            <person name="Chen X."/>
            <person name="Nie B."/>
            <person name="Liao X."/>
            <person name="Peng D."/>
            <person name="Ji J."/>
            <person name="Jenkins J."/>
            <person name="Williams M."/>
            <person name="Shu S."/>
            <person name="Plott C."/>
            <person name="Barry K."/>
            <person name="Rajasekar S."/>
            <person name="Grimwood J."/>
            <person name="Han X."/>
            <person name="Sun S."/>
            <person name="Hou Z."/>
            <person name="He W."/>
            <person name="Dai G."/>
            <person name="Sun C."/>
            <person name="Schmutz J."/>
            <person name="Leebens-Mack J.H."/>
            <person name="Li F.W."/>
            <person name="Wang L."/>
        </authorList>
    </citation>
    <scope>NUCLEOTIDE SEQUENCE [LARGE SCALE GENOMIC DNA]</scope>
    <source>
        <strain evidence="2">cv. PW_Plant_1</strain>
    </source>
</reference>
<sequence>MAGRLMILRASRRLRGSLLSSSFLADVPATLPNAPTTARHHSIVACYDGILLGDKFRSKTIAWARQLSSSARKFPQFSDPDLKTAINRLFATSWLEIDSETREIVENSLAKASADKAGYDALLNSWHAAQAVEKFSDALFSLKMELDELSGAAGETVEKLPEGLYDALQAAFSRYTKYLSLFQEDETYLKKKVETELGSVLILIKQRCSGLDADWGEIALLGTSGLSGSYIERRH</sequence>
<organism evidence="1 2">
    <name type="scientific">Diphasiastrum complanatum</name>
    <name type="common">Issler's clubmoss</name>
    <name type="synonym">Lycopodium complanatum</name>
    <dbReference type="NCBI Taxonomy" id="34168"/>
    <lineage>
        <taxon>Eukaryota</taxon>
        <taxon>Viridiplantae</taxon>
        <taxon>Streptophyta</taxon>
        <taxon>Embryophyta</taxon>
        <taxon>Tracheophyta</taxon>
        <taxon>Lycopodiopsida</taxon>
        <taxon>Lycopodiales</taxon>
        <taxon>Lycopodiaceae</taxon>
        <taxon>Lycopodioideae</taxon>
        <taxon>Diphasiastrum</taxon>
    </lineage>
</organism>
<accession>A0ACC2CWJ2</accession>
<name>A0ACC2CWJ2_DIPCM</name>
<dbReference type="EMBL" id="CM055099">
    <property type="protein sequence ID" value="KAJ7546403.1"/>
    <property type="molecule type" value="Genomic_DNA"/>
</dbReference>
<gene>
    <name evidence="1" type="ORF">O6H91_08G038800</name>
</gene>
<comment type="caution">
    <text evidence="1">The sequence shown here is derived from an EMBL/GenBank/DDBJ whole genome shotgun (WGS) entry which is preliminary data.</text>
</comment>
<proteinExistence type="predicted"/>
<evidence type="ECO:0000313" key="2">
    <source>
        <dbReference type="Proteomes" id="UP001162992"/>
    </source>
</evidence>